<feature type="compositionally biased region" description="Low complexity" evidence="1">
    <location>
        <begin position="606"/>
        <end position="621"/>
    </location>
</feature>
<keyword evidence="3" id="KW-1185">Reference proteome</keyword>
<dbReference type="HOGENOM" id="CLU_361621_0_0_11"/>
<dbReference type="Gene3D" id="1.25.40.10">
    <property type="entry name" value="Tetratricopeptide repeat domain"/>
    <property type="match status" value="1"/>
</dbReference>
<dbReference type="Proteomes" id="UP000007076">
    <property type="component" value="Chromosome"/>
</dbReference>
<feature type="region of interest" description="Disordered" evidence="1">
    <location>
        <begin position="412"/>
        <end position="439"/>
    </location>
</feature>
<feature type="compositionally biased region" description="Low complexity" evidence="1">
    <location>
        <begin position="47"/>
        <end position="57"/>
    </location>
</feature>
<dbReference type="KEGG" id="ksk:KSE_64460"/>
<feature type="compositionally biased region" description="Basic and acidic residues" evidence="1">
    <location>
        <begin position="7"/>
        <end position="24"/>
    </location>
</feature>
<dbReference type="eggNOG" id="COG4249">
    <property type="taxonomic scope" value="Bacteria"/>
</dbReference>
<feature type="compositionally biased region" description="Pro residues" evidence="1">
    <location>
        <begin position="94"/>
        <end position="117"/>
    </location>
</feature>
<dbReference type="InterPro" id="IPR011990">
    <property type="entry name" value="TPR-like_helical_dom_sf"/>
</dbReference>
<feature type="region of interest" description="Disordered" evidence="1">
    <location>
        <begin position="90"/>
        <end position="121"/>
    </location>
</feature>
<gene>
    <name evidence="2" type="ordered locus">KSE_64460</name>
</gene>
<organism evidence="2 3">
    <name type="scientific">Kitasatospora setae (strain ATCC 33774 / DSM 43861 / JCM 3304 / KCC A-0304 / NBRC 14216 / KM-6054)</name>
    <name type="common">Streptomyces setae</name>
    <dbReference type="NCBI Taxonomy" id="452652"/>
    <lineage>
        <taxon>Bacteria</taxon>
        <taxon>Bacillati</taxon>
        <taxon>Actinomycetota</taxon>
        <taxon>Actinomycetes</taxon>
        <taxon>Kitasatosporales</taxon>
        <taxon>Streptomycetaceae</taxon>
        <taxon>Kitasatospora</taxon>
    </lineage>
</organism>
<protein>
    <submittedName>
        <fullName evidence="2">Uncharacterized protein</fullName>
    </submittedName>
</protein>
<name>E4N221_KITSK</name>
<dbReference type="AlphaFoldDB" id="E4N221"/>
<proteinExistence type="predicted"/>
<dbReference type="EMBL" id="AP010968">
    <property type="protein sequence ID" value="BAJ32205.1"/>
    <property type="molecule type" value="Genomic_DNA"/>
</dbReference>
<evidence type="ECO:0000313" key="3">
    <source>
        <dbReference type="Proteomes" id="UP000007076"/>
    </source>
</evidence>
<accession>E4N221</accession>
<dbReference type="PATRIC" id="fig|452652.3.peg.6469"/>
<feature type="region of interest" description="Disordered" evidence="1">
    <location>
        <begin position="604"/>
        <end position="625"/>
    </location>
</feature>
<feature type="region of interest" description="Disordered" evidence="1">
    <location>
        <begin position="1"/>
        <end position="57"/>
    </location>
</feature>
<reference evidence="2 3" key="1">
    <citation type="journal article" date="2010" name="DNA Res.">
        <title>Genome sequence of Kitasatospora setae NBRC 14216T: an evolutionary snapshot of the family Streptomycetaceae.</title>
        <authorList>
            <person name="Ichikawa N."/>
            <person name="Oguchi A."/>
            <person name="Ikeda H."/>
            <person name="Ishikawa J."/>
            <person name="Kitani S."/>
            <person name="Watanabe Y."/>
            <person name="Nakamura S."/>
            <person name="Katano Y."/>
            <person name="Kishi E."/>
            <person name="Sasagawa M."/>
            <person name="Ankai A."/>
            <person name="Fukui S."/>
            <person name="Hashimoto Y."/>
            <person name="Kamata S."/>
            <person name="Otoguro M."/>
            <person name="Tanikawa S."/>
            <person name="Nihira T."/>
            <person name="Horinouchi S."/>
            <person name="Ohnishi Y."/>
            <person name="Hayakawa M."/>
            <person name="Kuzuyama T."/>
            <person name="Arisawa A."/>
            <person name="Nomoto F."/>
            <person name="Miura H."/>
            <person name="Takahashi Y."/>
            <person name="Fujita N."/>
        </authorList>
    </citation>
    <scope>NUCLEOTIDE SEQUENCE [LARGE SCALE GENOMIC DNA]</scope>
    <source>
        <strain evidence="3">ATCC 33774 / DSM 43861 / JCM 3304 / KCC A-0304 / NBRC 14216 / KM-6054</strain>
    </source>
</reference>
<evidence type="ECO:0000256" key="1">
    <source>
        <dbReference type="SAM" id="MobiDB-lite"/>
    </source>
</evidence>
<feature type="compositionally biased region" description="Low complexity" evidence="1">
    <location>
        <begin position="424"/>
        <end position="435"/>
    </location>
</feature>
<evidence type="ECO:0000313" key="2">
    <source>
        <dbReference type="EMBL" id="BAJ32205.1"/>
    </source>
</evidence>
<sequence length="773" mass="78540">MVGDTTAYRHDVARATDGGGDRTVADVASTSGGGPVDTDPEETVKLPPSASAPEQAPPVLEKTLEIPPGADPFATSINLVVPDAALGATRTIPLPTPTPTPAGGTPLPPPAAPPVAAPPAQATGWTGAFQIAPAEPRPGTGHAPAVPPAVPPVVVPAPHGAHAAPVAHGIGGGLRGRVLVIEGGYGGGRRWGRGGVGQPSVLSAALAGVAPQVLLSADQVDAVHLPGASDPQTVLAHLRAAARHPGPLLIHLGGHLITDRRGEQLYLSLRENKPSESLPWSAVANELRHRGTELDTLVIGDLSADQVVWPGLAATAGQQLSDGVPLWAIVNHDPDQLGTFTRALIETLHRGRPGAEQFLTPELVRQQVHSVLRPDTVAIAAHPADRPYFRNTARQIGTGEPAALAAPLAAAPARAENGPPPAAAAPEPTRPRLAPGWTPRGLVSLRKAGVPATPPRRKMIVSLVKGEPMVPADALAATGTIPLVQPGSSAAPAVSGAAAAAVRVPLEKPGTDAPPPRVELGKGGSAVADPLAATVPLDKPTAPAAPAAVAASLLERAPEPEPAPRHDPLAATAPLPGPDAVAATVPLGKPAAVRLGKPGSVPLGKPAAQAPAAEAAPAAPAGSAVDQVPPQEYLEAIGEIVRSAEAGDHGTASALALALEEKAVGAYGEQATVVLQVRQVRAHVSRVGGRPAVAAELYREVAAALLRTDGPEHPETQRAVTNAEACWRAVKDTAEAIRIAPDIIELRAHLPGPDNRKLRAAERYLRQLAEARA</sequence>